<feature type="transmembrane region" description="Helical" evidence="8">
    <location>
        <begin position="299"/>
        <end position="324"/>
    </location>
</feature>
<evidence type="ECO:0000256" key="6">
    <source>
        <dbReference type="ARBA" id="ARBA00022989"/>
    </source>
</evidence>
<evidence type="ECO:0000256" key="2">
    <source>
        <dbReference type="ARBA" id="ARBA00022475"/>
    </source>
</evidence>
<organism evidence="10 11">
    <name type="scientific">Microbacterium candidum</name>
    <dbReference type="NCBI Taxonomy" id="3041922"/>
    <lineage>
        <taxon>Bacteria</taxon>
        <taxon>Bacillati</taxon>
        <taxon>Actinomycetota</taxon>
        <taxon>Actinomycetes</taxon>
        <taxon>Micrococcales</taxon>
        <taxon>Microbacteriaceae</taxon>
        <taxon>Microbacterium</taxon>
    </lineage>
</organism>
<feature type="transmembrane region" description="Helical" evidence="8">
    <location>
        <begin position="357"/>
        <end position="375"/>
    </location>
</feature>
<feature type="transmembrane region" description="Helical" evidence="8">
    <location>
        <begin position="92"/>
        <end position="113"/>
    </location>
</feature>
<dbReference type="Proteomes" id="UP001235064">
    <property type="component" value="Unassembled WGS sequence"/>
</dbReference>
<evidence type="ECO:0000256" key="3">
    <source>
        <dbReference type="ARBA" id="ARBA00022676"/>
    </source>
</evidence>
<evidence type="ECO:0000256" key="8">
    <source>
        <dbReference type="SAM" id="Phobius"/>
    </source>
</evidence>
<dbReference type="EC" id="2.4.-.-" evidence="10"/>
<comment type="subcellular location">
    <subcellularLocation>
        <location evidence="1">Cell membrane</location>
        <topology evidence="1">Multi-pass membrane protein</topology>
    </subcellularLocation>
</comment>
<keyword evidence="3 10" id="KW-0328">Glycosyltransferase</keyword>
<protein>
    <submittedName>
        <fullName evidence="10">Glycosyltransferase family 39 protein</fullName>
        <ecNumber evidence="10">2.4.-.-</ecNumber>
    </submittedName>
</protein>
<dbReference type="GO" id="GO:0016757">
    <property type="term" value="F:glycosyltransferase activity"/>
    <property type="evidence" value="ECO:0007669"/>
    <property type="project" value="UniProtKB-KW"/>
</dbReference>
<dbReference type="PANTHER" id="PTHR33908">
    <property type="entry name" value="MANNOSYLTRANSFERASE YKCB-RELATED"/>
    <property type="match status" value="1"/>
</dbReference>
<reference evidence="10 11" key="1">
    <citation type="submission" date="2023-06" db="EMBL/GenBank/DDBJ databases">
        <title>Microbacterium sp. nov., isolated from a waste landfill.</title>
        <authorList>
            <person name="Wen W."/>
        </authorList>
    </citation>
    <scope>NUCLEOTIDE SEQUENCE [LARGE SCALE GENOMIC DNA]</scope>
    <source>
        <strain evidence="10 11">ASV49</strain>
    </source>
</reference>
<feature type="transmembrane region" description="Helical" evidence="8">
    <location>
        <begin position="144"/>
        <end position="164"/>
    </location>
</feature>
<keyword evidence="4 10" id="KW-0808">Transferase</keyword>
<dbReference type="EMBL" id="JASXSZ010000001">
    <property type="protein sequence ID" value="MDL9978313.1"/>
    <property type="molecule type" value="Genomic_DNA"/>
</dbReference>
<dbReference type="InterPro" id="IPR050297">
    <property type="entry name" value="LipidA_mod_glycosyltrf_83"/>
</dbReference>
<dbReference type="Pfam" id="PF13231">
    <property type="entry name" value="PMT_2"/>
    <property type="match status" value="1"/>
</dbReference>
<proteinExistence type="predicted"/>
<dbReference type="InterPro" id="IPR038731">
    <property type="entry name" value="RgtA/B/C-like"/>
</dbReference>
<evidence type="ECO:0000256" key="4">
    <source>
        <dbReference type="ARBA" id="ARBA00022679"/>
    </source>
</evidence>
<dbReference type="RefSeq" id="WP_286286613.1">
    <property type="nucleotide sequence ID" value="NZ_JASXSZ010000001.1"/>
</dbReference>
<evidence type="ECO:0000313" key="10">
    <source>
        <dbReference type="EMBL" id="MDL9978313.1"/>
    </source>
</evidence>
<dbReference type="PANTHER" id="PTHR33908:SF3">
    <property type="entry name" value="UNDECAPRENYL PHOSPHATE-ALPHA-4-AMINO-4-DEOXY-L-ARABINOSE ARABINOSYL TRANSFERASE"/>
    <property type="match status" value="1"/>
</dbReference>
<keyword evidence="2" id="KW-1003">Cell membrane</keyword>
<feature type="transmembrane region" description="Helical" evidence="8">
    <location>
        <begin position="21"/>
        <end position="41"/>
    </location>
</feature>
<evidence type="ECO:0000256" key="1">
    <source>
        <dbReference type="ARBA" id="ARBA00004651"/>
    </source>
</evidence>
<feature type="transmembrane region" description="Helical" evidence="8">
    <location>
        <begin position="253"/>
        <end position="278"/>
    </location>
</feature>
<evidence type="ECO:0000256" key="5">
    <source>
        <dbReference type="ARBA" id="ARBA00022692"/>
    </source>
</evidence>
<keyword evidence="7 8" id="KW-0472">Membrane</keyword>
<keyword evidence="5 8" id="KW-0812">Transmembrane</keyword>
<name>A0ABT7MV66_9MICO</name>
<feature type="domain" description="Glycosyltransferase RgtA/B/C/D-like" evidence="9">
    <location>
        <begin position="85"/>
        <end position="230"/>
    </location>
</feature>
<gene>
    <name evidence="10" type="ORF">QSV35_03130</name>
</gene>
<feature type="transmembrane region" description="Helical" evidence="8">
    <location>
        <begin position="170"/>
        <end position="202"/>
    </location>
</feature>
<keyword evidence="6 8" id="KW-1133">Transmembrane helix</keyword>
<feature type="transmembrane region" description="Helical" evidence="8">
    <location>
        <begin position="214"/>
        <end position="233"/>
    </location>
</feature>
<evidence type="ECO:0000256" key="7">
    <source>
        <dbReference type="ARBA" id="ARBA00023136"/>
    </source>
</evidence>
<evidence type="ECO:0000259" key="9">
    <source>
        <dbReference type="Pfam" id="PF13231"/>
    </source>
</evidence>
<evidence type="ECO:0000313" key="11">
    <source>
        <dbReference type="Proteomes" id="UP001235064"/>
    </source>
</evidence>
<comment type="caution">
    <text evidence="10">The sequence shown here is derived from an EMBL/GenBank/DDBJ whole genome shotgun (WGS) entry which is preliminary data.</text>
</comment>
<sequence length="514" mass="55123">MSLTTSTPTVVADPHPARGRVLVAMLLGFVGTGVAAAGSWIPSLWADEVTSIMSAQRSIPSLMQMLGQVDAVHGLYYAGLHAWGSVFGFSPFSVRIPSAVAVGFATAAVVLLADRLGSRRVAVLAGVVCALLPRVTYMGEEARSFAFSAAIVAWLTFLLIVALGREGRAVAIWVLYGALLAVGIFVFLYVALFAVVHAIVVFTARVSRRIIARWAIATGSGLLAAAPVLVYAFREHGQVAYLGTIEQLAPDTLFSGLWFGQWTFAVIAWGTIVVAVIVEVGRMRTRRASRMPVLLDESGAPSLVFVGLVWLLVPTLVLISMHAFVPDFTARYVSFCAPAAALLVASGVDDLFAVRRWIGSAAGALVILLALPVYAAQRTPYAKNDADYAEISAVLGAHAKTGDAVVFDESTRPSRRPRLAKYGYPAGFDDLEDVTLQTSYLDGLTLRDYAFTVQSAAILGRFDGVDRVWMIEYAPSPGHADTYGVRDLEAIGYHATSTRIPTHRGLITLYERAP</sequence>
<accession>A0ABT7MV66</accession>
<keyword evidence="11" id="KW-1185">Reference proteome</keyword>